<reference evidence="6 7" key="1">
    <citation type="submission" date="2017-09" db="EMBL/GenBank/DDBJ databases">
        <authorList>
            <person name="Ehlers B."/>
            <person name="Leendertz F.H."/>
        </authorList>
    </citation>
    <scope>NUCLEOTIDE SEQUENCE [LARGE SCALE GENOMIC DNA]</scope>
    <source>
        <strain evidence="6 7">CGMCC 1.10978</strain>
    </source>
</reference>
<dbReference type="SMART" id="SM00342">
    <property type="entry name" value="HTH_ARAC"/>
    <property type="match status" value="1"/>
</dbReference>
<dbReference type="Gene3D" id="1.10.10.60">
    <property type="entry name" value="Homeodomain-like"/>
    <property type="match status" value="1"/>
</dbReference>
<dbReference type="InterPro" id="IPR018060">
    <property type="entry name" value="HTH_AraC"/>
</dbReference>
<organism evidence="6 7">
    <name type="scientific">Pseudoxanthomonas wuyuanensis</name>
    <dbReference type="NCBI Taxonomy" id="1073196"/>
    <lineage>
        <taxon>Bacteria</taxon>
        <taxon>Pseudomonadati</taxon>
        <taxon>Pseudomonadota</taxon>
        <taxon>Gammaproteobacteria</taxon>
        <taxon>Lysobacterales</taxon>
        <taxon>Lysobacteraceae</taxon>
        <taxon>Pseudoxanthomonas</taxon>
    </lineage>
</organism>
<keyword evidence="7" id="KW-1185">Reference proteome</keyword>
<keyword evidence="1" id="KW-0805">Transcription regulation</keyword>
<dbReference type="SUPFAM" id="SSF46689">
    <property type="entry name" value="Homeodomain-like"/>
    <property type="match status" value="1"/>
</dbReference>
<dbReference type="AlphaFoldDB" id="A0A286CYX8"/>
<keyword evidence="3" id="KW-0804">Transcription</keyword>
<gene>
    <name evidence="6" type="ORF">SAMN06296416_101733</name>
</gene>
<dbReference type="Pfam" id="PF12833">
    <property type="entry name" value="HTH_18"/>
    <property type="match status" value="1"/>
</dbReference>
<accession>A0A286CYX8</accession>
<dbReference type="PANTHER" id="PTHR11019:SF159">
    <property type="entry name" value="TRANSCRIPTIONAL REGULATOR-RELATED"/>
    <property type="match status" value="1"/>
</dbReference>
<feature type="domain" description="HTH araC/xylS-type" evidence="5">
    <location>
        <begin position="1"/>
        <end position="56"/>
    </location>
</feature>
<dbReference type="GO" id="GO:0043565">
    <property type="term" value="F:sequence-specific DNA binding"/>
    <property type="evidence" value="ECO:0007669"/>
    <property type="project" value="InterPro"/>
</dbReference>
<dbReference type="InterPro" id="IPR009057">
    <property type="entry name" value="Homeodomain-like_sf"/>
</dbReference>
<dbReference type="GO" id="GO:0003700">
    <property type="term" value="F:DNA-binding transcription factor activity"/>
    <property type="evidence" value="ECO:0007669"/>
    <property type="project" value="InterPro"/>
</dbReference>
<dbReference type="EMBL" id="OCND01000001">
    <property type="protein sequence ID" value="SOD51607.1"/>
    <property type="molecule type" value="Genomic_DNA"/>
</dbReference>
<evidence type="ECO:0000259" key="5">
    <source>
        <dbReference type="PROSITE" id="PS01124"/>
    </source>
</evidence>
<dbReference type="PRINTS" id="PR00032">
    <property type="entry name" value="HTHARAC"/>
</dbReference>
<dbReference type="Proteomes" id="UP000219374">
    <property type="component" value="Unassembled WGS sequence"/>
</dbReference>
<feature type="region of interest" description="Disordered" evidence="4">
    <location>
        <begin position="48"/>
        <end position="83"/>
    </location>
</feature>
<keyword evidence="2" id="KW-0238">DNA-binding</keyword>
<dbReference type="PROSITE" id="PS01124">
    <property type="entry name" value="HTH_ARAC_FAMILY_2"/>
    <property type="match status" value="1"/>
</dbReference>
<evidence type="ECO:0000256" key="1">
    <source>
        <dbReference type="ARBA" id="ARBA00023015"/>
    </source>
</evidence>
<name>A0A286CYX8_9GAMM</name>
<dbReference type="PANTHER" id="PTHR11019">
    <property type="entry name" value="HTH-TYPE TRANSCRIPTIONAL REGULATOR NIMR"/>
    <property type="match status" value="1"/>
</dbReference>
<evidence type="ECO:0000256" key="3">
    <source>
        <dbReference type="ARBA" id="ARBA00023163"/>
    </source>
</evidence>
<evidence type="ECO:0000313" key="7">
    <source>
        <dbReference type="Proteomes" id="UP000219374"/>
    </source>
</evidence>
<proteinExistence type="predicted"/>
<evidence type="ECO:0000256" key="2">
    <source>
        <dbReference type="ARBA" id="ARBA00023125"/>
    </source>
</evidence>
<sequence length="83" mass="8931">MEYVTRWRMLLAGDRLENTSDSVSAISLSLGYESESAFSTAFKRVMGTSPRQYARRPTPAPDGRAASLNGSSQAQPDAFAGQG</sequence>
<evidence type="ECO:0000313" key="6">
    <source>
        <dbReference type="EMBL" id="SOD51607.1"/>
    </source>
</evidence>
<dbReference type="InterPro" id="IPR020449">
    <property type="entry name" value="Tscrpt_reg_AraC-type_HTH"/>
</dbReference>
<protein>
    <submittedName>
        <fullName evidence="6">Helix-turn-helix domain-containing protein</fullName>
    </submittedName>
</protein>
<evidence type="ECO:0000256" key="4">
    <source>
        <dbReference type="SAM" id="MobiDB-lite"/>
    </source>
</evidence>